<dbReference type="AlphaFoldDB" id="A0A158KQ87"/>
<dbReference type="InterPro" id="IPR027304">
    <property type="entry name" value="Trigger_fact/SurA_dom_sf"/>
</dbReference>
<comment type="similarity">
    <text evidence="2">Belongs to the PpiC/parvulin rotamase family.</text>
</comment>
<dbReference type="SUPFAM" id="SSF54534">
    <property type="entry name" value="FKBP-like"/>
    <property type="match status" value="1"/>
</dbReference>
<feature type="coiled-coil region" evidence="7">
    <location>
        <begin position="127"/>
        <end position="154"/>
    </location>
</feature>
<protein>
    <recommendedName>
        <fullName evidence="3">peptidylprolyl isomerase</fullName>
        <ecNumber evidence="3">5.2.1.8</ecNumber>
    </recommendedName>
</protein>
<dbReference type="EC" id="5.2.1.8" evidence="3"/>
<evidence type="ECO:0000256" key="1">
    <source>
        <dbReference type="ARBA" id="ARBA00000971"/>
    </source>
</evidence>
<comment type="catalytic activity">
    <reaction evidence="1">
        <text>[protein]-peptidylproline (omega=180) = [protein]-peptidylproline (omega=0)</text>
        <dbReference type="Rhea" id="RHEA:16237"/>
        <dbReference type="Rhea" id="RHEA-COMP:10747"/>
        <dbReference type="Rhea" id="RHEA-COMP:10748"/>
        <dbReference type="ChEBI" id="CHEBI:83833"/>
        <dbReference type="ChEBI" id="CHEBI:83834"/>
        <dbReference type="EC" id="5.2.1.8"/>
    </reaction>
</comment>
<reference evidence="9" key="1">
    <citation type="submission" date="2016-01" db="EMBL/GenBank/DDBJ databases">
        <authorList>
            <person name="Peeters C."/>
        </authorList>
    </citation>
    <scope>NUCLEOTIDE SEQUENCE [LARGE SCALE GENOMIC DNA]</scope>
    <source>
        <strain evidence="9">LMG 22940</strain>
    </source>
</reference>
<organism evidence="9 10">
    <name type="scientific">Caballeronia choica</name>
    <dbReference type="NCBI Taxonomy" id="326476"/>
    <lineage>
        <taxon>Bacteria</taxon>
        <taxon>Pseudomonadati</taxon>
        <taxon>Pseudomonadota</taxon>
        <taxon>Betaproteobacteria</taxon>
        <taxon>Burkholderiales</taxon>
        <taxon>Burkholderiaceae</taxon>
        <taxon>Caballeronia</taxon>
    </lineage>
</organism>
<dbReference type="PANTHER" id="PTHR47245">
    <property type="entry name" value="PEPTIDYLPROLYL ISOMERASE"/>
    <property type="match status" value="1"/>
</dbReference>
<evidence type="ECO:0000256" key="3">
    <source>
        <dbReference type="ARBA" id="ARBA00013194"/>
    </source>
</evidence>
<name>A0A158KQ87_9BURK</name>
<dbReference type="PROSITE" id="PS50198">
    <property type="entry name" value="PPIC_PPIASE_2"/>
    <property type="match status" value="1"/>
</dbReference>
<dbReference type="InterPro" id="IPR046357">
    <property type="entry name" value="PPIase_dom_sf"/>
</dbReference>
<keyword evidence="4 6" id="KW-0697">Rotamase</keyword>
<evidence type="ECO:0000256" key="6">
    <source>
        <dbReference type="PROSITE-ProRule" id="PRU00278"/>
    </source>
</evidence>
<evidence type="ECO:0000256" key="2">
    <source>
        <dbReference type="ARBA" id="ARBA00007656"/>
    </source>
</evidence>
<dbReference type="InterPro" id="IPR023058">
    <property type="entry name" value="PPIase_PpiC_CS"/>
</dbReference>
<dbReference type="EMBL" id="FCON02000134">
    <property type="protein sequence ID" value="SAL83244.1"/>
    <property type="molecule type" value="Genomic_DNA"/>
</dbReference>
<feature type="domain" description="PpiC" evidence="8">
    <location>
        <begin position="109"/>
        <end position="209"/>
    </location>
</feature>
<comment type="caution">
    <text evidence="9">The sequence shown here is derived from an EMBL/GenBank/DDBJ whole genome shotgun (WGS) entry which is preliminary data.</text>
</comment>
<dbReference type="InterPro" id="IPR050245">
    <property type="entry name" value="PrsA_foldase"/>
</dbReference>
<proteinExistence type="inferred from homology"/>
<keyword evidence="10" id="KW-1185">Reference proteome</keyword>
<dbReference type="Pfam" id="PF00639">
    <property type="entry name" value="Rotamase"/>
    <property type="match status" value="1"/>
</dbReference>
<evidence type="ECO:0000313" key="9">
    <source>
        <dbReference type="EMBL" id="SAL83244.1"/>
    </source>
</evidence>
<dbReference type="OrthoDB" id="9769613at2"/>
<dbReference type="InterPro" id="IPR000297">
    <property type="entry name" value="PPIase_PpiC"/>
</dbReference>
<evidence type="ECO:0000256" key="5">
    <source>
        <dbReference type="ARBA" id="ARBA00023235"/>
    </source>
</evidence>
<evidence type="ECO:0000313" key="10">
    <source>
        <dbReference type="Proteomes" id="UP000054770"/>
    </source>
</evidence>
<keyword evidence="5 6" id="KW-0413">Isomerase</keyword>
<dbReference type="PROSITE" id="PS01096">
    <property type="entry name" value="PPIC_PPIASE_1"/>
    <property type="match status" value="1"/>
</dbReference>
<accession>A0A158KQ87</accession>
<gene>
    <name evidence="9" type="ORF">AWB68_06832</name>
</gene>
<dbReference type="PANTHER" id="PTHR47245:SF2">
    <property type="entry name" value="PEPTIDYL-PROLYL CIS-TRANS ISOMERASE HP_0175-RELATED"/>
    <property type="match status" value="1"/>
</dbReference>
<evidence type="ECO:0000259" key="8">
    <source>
        <dbReference type="PROSITE" id="PS50198"/>
    </source>
</evidence>
<dbReference type="RefSeq" id="WP_087648736.1">
    <property type="nucleotide sequence ID" value="NZ_FCON02000134.1"/>
</dbReference>
<dbReference type="GO" id="GO:0003755">
    <property type="term" value="F:peptidyl-prolyl cis-trans isomerase activity"/>
    <property type="evidence" value="ECO:0007669"/>
    <property type="project" value="UniProtKB-KW"/>
</dbReference>
<evidence type="ECO:0000256" key="7">
    <source>
        <dbReference type="SAM" id="Coils"/>
    </source>
</evidence>
<keyword evidence="7" id="KW-0175">Coiled coil</keyword>
<dbReference type="Proteomes" id="UP000054770">
    <property type="component" value="Unassembled WGS sequence"/>
</dbReference>
<sequence length="265" mass="28920">MSANSVISPQTPNSDELSVNGAVINAAAIAAESALHADEADPDQAARRTLVVRELLVQRAVTAGLLATPADLDDETVDRLLEMECTTPLPSDEECKRYYAANAQKFRSPDLVFARHILFALTEKAAMTRVRARAEEARRELAQHHDRFDALARTLSNCPSGQVGGNLGQLTRGESVPEFEAAVFDSQSIGLLPGLVNTRYGFHIVWVERRIAGAPLPFEAVQATIGRYLSEHVRHKSIQQYLTLLASSAELRGISLDVRPGLLLQ</sequence>
<dbReference type="Gene3D" id="3.10.50.40">
    <property type="match status" value="1"/>
</dbReference>
<evidence type="ECO:0000256" key="4">
    <source>
        <dbReference type="ARBA" id="ARBA00023110"/>
    </source>
</evidence>
<dbReference type="SUPFAM" id="SSF109998">
    <property type="entry name" value="Triger factor/SurA peptide-binding domain-like"/>
    <property type="match status" value="1"/>
</dbReference>